<organism evidence="1 2">
    <name type="scientific">Tenacibaculum phage pT24</name>
    <dbReference type="NCBI Taxonomy" id="1880590"/>
    <lineage>
        <taxon>Viruses</taxon>
        <taxon>Duplodnaviria</taxon>
        <taxon>Heunggongvirae</taxon>
        <taxon>Uroviricota</taxon>
        <taxon>Caudoviricetes</taxon>
        <taxon>Kungbxnavirus</taxon>
        <taxon>Kungbxnavirus pT24</taxon>
    </lineage>
</organism>
<protein>
    <submittedName>
        <fullName evidence="1">Uncharacterized protein</fullName>
    </submittedName>
</protein>
<name>A0A1B4XWY2_9CAUD</name>
<evidence type="ECO:0000313" key="1">
    <source>
        <dbReference type="EMBL" id="BAV39320.1"/>
    </source>
</evidence>
<gene>
    <name evidence="1" type="ORF">BPT24_196</name>
</gene>
<accession>A0A1B4XWY2</accession>
<dbReference type="EMBL" id="LC168164">
    <property type="protein sequence ID" value="BAV39320.1"/>
    <property type="molecule type" value="Genomic_DNA"/>
</dbReference>
<evidence type="ECO:0000313" key="2">
    <source>
        <dbReference type="Proteomes" id="UP000224877"/>
    </source>
</evidence>
<proteinExistence type="predicted"/>
<dbReference type="Proteomes" id="UP000224877">
    <property type="component" value="Segment"/>
</dbReference>
<sequence length="210" mass="24373">MKDISVYINEKLGNSINEGKKDTKIEYIVKMIKHEFGSKHNLNVLDFNDKEITFDISNFNDDNKVLKWATGILNRMYGDKRRPKMMDAITKDGKLIINVKDASVNESEEIDDEGKIVEAEQIDPKTLYKKANNDLMVILRELGLGATPRIDELWSGVQGLQVECKISSHVEYPMITMENMKVISKLKTVRYISFRDFQHGYFQVYFKHEN</sequence>
<reference evidence="1 2" key="1">
    <citation type="submission" date="2016-07" db="EMBL/GenBank/DDBJ databases">
        <title>Characterization of three bacteriophages infecting bacteria isolated from shrimp culture pond water.</title>
        <authorList>
            <person name="Khoa H.V."/>
        </authorList>
    </citation>
    <scope>NUCLEOTIDE SEQUENCE [LARGE SCALE GENOMIC DNA]</scope>
</reference>
<keyword evidence="2" id="KW-1185">Reference proteome</keyword>